<accession>A0AAP0HAL9</accession>
<dbReference type="EMBL" id="JBCNJP010000003">
    <property type="protein sequence ID" value="KAK9079559.1"/>
    <property type="molecule type" value="Genomic_DNA"/>
</dbReference>
<dbReference type="Proteomes" id="UP001408789">
    <property type="component" value="Unassembled WGS sequence"/>
</dbReference>
<proteinExistence type="predicted"/>
<reference evidence="1 2" key="1">
    <citation type="submission" date="2024-04" db="EMBL/GenBank/DDBJ databases">
        <title>The reference genome of an endangered Asteraceae, Deinandra increscens subsp. villosa, native to the Central Coast of California.</title>
        <authorList>
            <person name="Guilliams M."/>
            <person name="Hasenstab-Lehman K."/>
            <person name="Meyer R."/>
            <person name="Mcevoy S."/>
        </authorList>
    </citation>
    <scope>NUCLEOTIDE SEQUENCE [LARGE SCALE GENOMIC DNA]</scope>
    <source>
        <tissue evidence="1">Leaf</tissue>
    </source>
</reference>
<sequence length="283" mass="31113">MAELKLFDQRERTTHNSHKFGFTLTQSNHGYWKTLITPFLITNGLYGYVDGSIPCPPATKTVTNSPATAADTTPATTSTIANPQHAIWVANDAHVRMLILSTISESAFLHVQGTSTSREVWLALDRAYSPHTASREYTLKTQLLRIEMKPDESSSDYLNRAQQYASALANIGEPMKEKDLVMLVISGLREEYNGVKSAALSRQLAFNELHALFADHEYMLKKTNPVVPPTQAFHSASSVQPQPTPVANLDAIKAVQNLAAQLGLQLQLPATNQPPQALYAGRT</sequence>
<dbReference type="AlphaFoldDB" id="A0AAP0HAL9"/>
<dbReference type="Pfam" id="PF14223">
    <property type="entry name" value="Retrotran_gag_2"/>
    <property type="match status" value="1"/>
</dbReference>
<keyword evidence="2" id="KW-1185">Reference proteome</keyword>
<comment type="caution">
    <text evidence="1">The sequence shown here is derived from an EMBL/GenBank/DDBJ whole genome shotgun (WGS) entry which is preliminary data.</text>
</comment>
<dbReference type="PANTHER" id="PTHR47481">
    <property type="match status" value="1"/>
</dbReference>
<evidence type="ECO:0000313" key="1">
    <source>
        <dbReference type="EMBL" id="KAK9079559.1"/>
    </source>
</evidence>
<dbReference type="PANTHER" id="PTHR47481:SF39">
    <property type="entry name" value="TRANSCRIPTION FACTOR INTERACTOR AND REGULATOR CCHC(ZN) FAMILY"/>
    <property type="match status" value="1"/>
</dbReference>
<name>A0AAP0HAL9_9ASTR</name>
<evidence type="ECO:0000313" key="2">
    <source>
        <dbReference type="Proteomes" id="UP001408789"/>
    </source>
</evidence>
<gene>
    <name evidence="1" type="ORF">SSX86_001231</name>
</gene>
<protein>
    <recommendedName>
        <fullName evidence="3">Gag protein</fullName>
    </recommendedName>
</protein>
<evidence type="ECO:0008006" key="3">
    <source>
        <dbReference type="Google" id="ProtNLM"/>
    </source>
</evidence>
<organism evidence="1 2">
    <name type="scientific">Deinandra increscens subsp. villosa</name>
    <dbReference type="NCBI Taxonomy" id="3103831"/>
    <lineage>
        <taxon>Eukaryota</taxon>
        <taxon>Viridiplantae</taxon>
        <taxon>Streptophyta</taxon>
        <taxon>Embryophyta</taxon>
        <taxon>Tracheophyta</taxon>
        <taxon>Spermatophyta</taxon>
        <taxon>Magnoliopsida</taxon>
        <taxon>eudicotyledons</taxon>
        <taxon>Gunneridae</taxon>
        <taxon>Pentapetalae</taxon>
        <taxon>asterids</taxon>
        <taxon>campanulids</taxon>
        <taxon>Asterales</taxon>
        <taxon>Asteraceae</taxon>
        <taxon>Asteroideae</taxon>
        <taxon>Heliantheae alliance</taxon>
        <taxon>Madieae</taxon>
        <taxon>Madiinae</taxon>
        <taxon>Deinandra</taxon>
    </lineage>
</organism>